<dbReference type="KEGG" id="hch:HCH_02788"/>
<dbReference type="AlphaFoldDB" id="Q2SIF6"/>
<evidence type="ECO:0000313" key="4">
    <source>
        <dbReference type="EMBL" id="ABC29568.1"/>
    </source>
</evidence>
<dbReference type="InterPro" id="IPR039567">
    <property type="entry name" value="Gly-zipper"/>
</dbReference>
<protein>
    <recommendedName>
        <fullName evidence="3">Glycine zipper domain-containing protein</fullName>
    </recommendedName>
</protein>
<feature type="coiled-coil region" evidence="1">
    <location>
        <begin position="118"/>
        <end position="152"/>
    </location>
</feature>
<feature type="domain" description="Glycine zipper" evidence="3">
    <location>
        <begin position="51"/>
        <end position="96"/>
    </location>
</feature>
<dbReference type="OrthoDB" id="9926036at2"/>
<sequence>MKKLSLLILAGALATTGCQQQNAKPQNADQKADQQSAQSTKDQRTQTVTEGAVVGATLGAVTGALVDKDKRGRGALVGAAAGGLMGGLLGSHVQDKREEAISQEDTLDVMIAKSTAQREYALDTRNNLQKEIESIEKEIAQVKKTKVSNQNKKLVYAKQNERLQKVSAENAGQIEVLEDYHQHLVTKFDAMLAENPAPTPEKDALQKEIVALTDAIRSMRVQEEQLAAIQQNLI</sequence>
<feature type="compositionally biased region" description="Low complexity" evidence="2">
    <location>
        <begin position="26"/>
        <end position="39"/>
    </location>
</feature>
<dbReference type="PROSITE" id="PS51257">
    <property type="entry name" value="PROKAR_LIPOPROTEIN"/>
    <property type="match status" value="1"/>
</dbReference>
<reference evidence="4 5" key="1">
    <citation type="journal article" date="2005" name="Nucleic Acids Res.">
        <title>Genomic blueprint of Hahella chejuensis, a marine microbe producing an algicidal agent.</title>
        <authorList>
            <person name="Jeong H."/>
            <person name="Yim J.H."/>
            <person name="Lee C."/>
            <person name="Choi S.-H."/>
            <person name="Park Y.K."/>
            <person name="Yoon S.H."/>
            <person name="Hur C.-G."/>
            <person name="Kang H.-Y."/>
            <person name="Kim D."/>
            <person name="Lee H.H."/>
            <person name="Park K.H."/>
            <person name="Park S.-H."/>
            <person name="Park H.-S."/>
            <person name="Lee H.K."/>
            <person name="Oh T.K."/>
            <person name="Kim J.F."/>
        </authorList>
    </citation>
    <scope>NUCLEOTIDE SEQUENCE [LARGE SCALE GENOMIC DNA]</scope>
    <source>
        <strain evidence="4 5">KCTC 2396</strain>
    </source>
</reference>
<dbReference type="EMBL" id="CP000155">
    <property type="protein sequence ID" value="ABC29568.1"/>
    <property type="molecule type" value="Genomic_DNA"/>
</dbReference>
<dbReference type="Proteomes" id="UP000000238">
    <property type="component" value="Chromosome"/>
</dbReference>
<dbReference type="RefSeq" id="WP_011396637.1">
    <property type="nucleotide sequence ID" value="NC_007645.1"/>
</dbReference>
<accession>Q2SIF6</accession>
<feature type="region of interest" description="Disordered" evidence="2">
    <location>
        <begin position="18"/>
        <end position="48"/>
    </location>
</feature>
<name>Q2SIF6_HAHCH</name>
<dbReference type="Pfam" id="PF13488">
    <property type="entry name" value="Gly-zipper_Omp"/>
    <property type="match status" value="1"/>
</dbReference>
<evidence type="ECO:0000259" key="3">
    <source>
        <dbReference type="Pfam" id="PF13488"/>
    </source>
</evidence>
<evidence type="ECO:0000313" key="5">
    <source>
        <dbReference type="Proteomes" id="UP000000238"/>
    </source>
</evidence>
<evidence type="ECO:0000256" key="2">
    <source>
        <dbReference type="SAM" id="MobiDB-lite"/>
    </source>
</evidence>
<gene>
    <name evidence="4" type="ordered locus">HCH_02788</name>
</gene>
<feature type="coiled-coil region" evidence="1">
    <location>
        <begin position="202"/>
        <end position="232"/>
    </location>
</feature>
<keyword evidence="5" id="KW-1185">Reference proteome</keyword>
<proteinExistence type="predicted"/>
<organism evidence="4 5">
    <name type="scientific">Hahella chejuensis (strain KCTC 2396)</name>
    <dbReference type="NCBI Taxonomy" id="349521"/>
    <lineage>
        <taxon>Bacteria</taxon>
        <taxon>Pseudomonadati</taxon>
        <taxon>Pseudomonadota</taxon>
        <taxon>Gammaproteobacteria</taxon>
        <taxon>Oceanospirillales</taxon>
        <taxon>Hahellaceae</taxon>
        <taxon>Hahella</taxon>
    </lineage>
</organism>
<keyword evidence="1" id="KW-0175">Coiled coil</keyword>
<dbReference type="STRING" id="349521.HCH_02788"/>
<dbReference type="HOGENOM" id="CLU_1183709_0_0_6"/>
<evidence type="ECO:0000256" key="1">
    <source>
        <dbReference type="SAM" id="Coils"/>
    </source>
</evidence>